<keyword evidence="1 5" id="KW-0805">Transcription regulation</keyword>
<dbReference type="InterPro" id="IPR039425">
    <property type="entry name" value="RNA_pol_sigma-70-like"/>
</dbReference>
<proteinExistence type="inferred from homology"/>
<dbReference type="AlphaFoldDB" id="A0A7S7SKW4"/>
<evidence type="ECO:0000256" key="2">
    <source>
        <dbReference type="ARBA" id="ARBA00023082"/>
    </source>
</evidence>
<keyword evidence="8" id="KW-1185">Reference proteome</keyword>
<dbReference type="NCBIfam" id="TIGR02937">
    <property type="entry name" value="sigma70-ECF"/>
    <property type="match status" value="1"/>
</dbReference>
<reference evidence="7 8" key="1">
    <citation type="submission" date="2020-10" db="EMBL/GenBank/DDBJ databases">
        <title>Complete genome sequence of Paludibaculum fermentans P105T, a facultatively anaerobic acidobacterium capable of dissimilatory Fe(III) reduction.</title>
        <authorList>
            <person name="Dedysh S.N."/>
            <person name="Beletsky A.V."/>
            <person name="Kulichevskaya I.S."/>
            <person name="Mardanov A.V."/>
            <person name="Ravin N.V."/>
        </authorList>
    </citation>
    <scope>NUCLEOTIDE SEQUENCE [LARGE SCALE GENOMIC DNA]</scope>
    <source>
        <strain evidence="7 8">P105</strain>
    </source>
</reference>
<dbReference type="RefSeq" id="WP_194449811.1">
    <property type="nucleotide sequence ID" value="NZ_CP063849.1"/>
</dbReference>
<dbReference type="Proteomes" id="UP000593892">
    <property type="component" value="Chromosome"/>
</dbReference>
<evidence type="ECO:0000313" key="8">
    <source>
        <dbReference type="Proteomes" id="UP000593892"/>
    </source>
</evidence>
<organism evidence="7 8">
    <name type="scientific">Paludibaculum fermentans</name>
    <dbReference type="NCBI Taxonomy" id="1473598"/>
    <lineage>
        <taxon>Bacteria</taxon>
        <taxon>Pseudomonadati</taxon>
        <taxon>Acidobacteriota</taxon>
        <taxon>Terriglobia</taxon>
        <taxon>Bryobacterales</taxon>
        <taxon>Bryobacteraceae</taxon>
        <taxon>Paludibaculum</taxon>
    </lineage>
</organism>
<evidence type="ECO:0000313" key="7">
    <source>
        <dbReference type="EMBL" id="QOY88148.1"/>
    </source>
</evidence>
<dbReference type="PROSITE" id="PS01063">
    <property type="entry name" value="SIGMA70_ECF"/>
    <property type="match status" value="1"/>
</dbReference>
<gene>
    <name evidence="7" type="ORF">IRI77_36340</name>
</gene>
<accession>A0A7S7SKW4</accession>
<evidence type="ECO:0000256" key="5">
    <source>
        <dbReference type="RuleBase" id="RU000716"/>
    </source>
</evidence>
<evidence type="ECO:0000256" key="4">
    <source>
        <dbReference type="ARBA" id="ARBA00023163"/>
    </source>
</evidence>
<dbReference type="GO" id="GO:0006352">
    <property type="term" value="P:DNA-templated transcription initiation"/>
    <property type="evidence" value="ECO:0007669"/>
    <property type="project" value="InterPro"/>
</dbReference>
<keyword evidence="2 5" id="KW-0731">Sigma factor</keyword>
<dbReference type="InterPro" id="IPR013325">
    <property type="entry name" value="RNA_pol_sigma_r2"/>
</dbReference>
<dbReference type="PANTHER" id="PTHR43133:SF8">
    <property type="entry name" value="RNA POLYMERASE SIGMA FACTOR HI_1459-RELATED"/>
    <property type="match status" value="1"/>
</dbReference>
<dbReference type="PANTHER" id="PTHR43133">
    <property type="entry name" value="RNA POLYMERASE ECF-TYPE SIGMA FACTO"/>
    <property type="match status" value="1"/>
</dbReference>
<dbReference type="InterPro" id="IPR000838">
    <property type="entry name" value="RNA_pol_sigma70_ECF_CS"/>
</dbReference>
<evidence type="ECO:0000256" key="3">
    <source>
        <dbReference type="ARBA" id="ARBA00023125"/>
    </source>
</evidence>
<dbReference type="EMBL" id="CP063849">
    <property type="protein sequence ID" value="QOY88148.1"/>
    <property type="molecule type" value="Genomic_DNA"/>
</dbReference>
<protein>
    <recommendedName>
        <fullName evidence="5">RNA polymerase sigma factor</fullName>
    </recommendedName>
</protein>
<sequence>MLLVQEVQEDTLSDEMLVLRFQSAPTEDEANPHADELFSRYKRKVAAWCYRYAGDRETALDLAQDVFLKAYQNLKGFRADSKFSTWLFTIMRNNCLNHVRQRSGEPLDASEPILVLEPVDARGWDTSAVLEREAALRAMRALIRETLDETEQQVMVLHYSDELPLEAVTRVLRLTNASGAKAFIVSAKRKLQTAVRRLHARQDRKGFALGQGEGR</sequence>
<dbReference type="SUPFAM" id="SSF88946">
    <property type="entry name" value="Sigma2 domain of RNA polymerase sigma factors"/>
    <property type="match status" value="1"/>
</dbReference>
<comment type="similarity">
    <text evidence="5">Belongs to the sigma-70 factor family. ECF subfamily.</text>
</comment>
<evidence type="ECO:0000256" key="1">
    <source>
        <dbReference type="ARBA" id="ARBA00023015"/>
    </source>
</evidence>
<keyword evidence="4 5" id="KW-0804">Transcription</keyword>
<evidence type="ECO:0000259" key="6">
    <source>
        <dbReference type="Pfam" id="PF04542"/>
    </source>
</evidence>
<dbReference type="GO" id="GO:0003677">
    <property type="term" value="F:DNA binding"/>
    <property type="evidence" value="ECO:0007669"/>
    <property type="project" value="UniProtKB-KW"/>
</dbReference>
<dbReference type="KEGG" id="pfer:IRI77_36340"/>
<dbReference type="InterPro" id="IPR007627">
    <property type="entry name" value="RNA_pol_sigma70_r2"/>
</dbReference>
<name>A0A7S7SKW4_PALFE</name>
<feature type="domain" description="RNA polymerase sigma-70 region 2" evidence="6">
    <location>
        <begin position="37"/>
        <end position="103"/>
    </location>
</feature>
<dbReference type="Gene3D" id="1.10.1740.10">
    <property type="match status" value="1"/>
</dbReference>
<dbReference type="GO" id="GO:0016987">
    <property type="term" value="F:sigma factor activity"/>
    <property type="evidence" value="ECO:0007669"/>
    <property type="project" value="UniProtKB-KW"/>
</dbReference>
<dbReference type="InterPro" id="IPR014284">
    <property type="entry name" value="RNA_pol_sigma-70_dom"/>
</dbReference>
<keyword evidence="3 5" id="KW-0238">DNA-binding</keyword>
<dbReference type="Pfam" id="PF04542">
    <property type="entry name" value="Sigma70_r2"/>
    <property type="match status" value="1"/>
</dbReference>